<dbReference type="Gene3D" id="3.40.525.10">
    <property type="entry name" value="CRAL-TRIO lipid binding domain"/>
    <property type="match status" value="1"/>
</dbReference>
<dbReference type="SMART" id="SM00516">
    <property type="entry name" value="SEC14"/>
    <property type="match status" value="1"/>
</dbReference>
<sequence>MSSDEHDLHGHQGHLDAEQQAAFEHFEQLLASAGLYTAASDDEPASHDEPTLLRFLRARRFEPHKALRQFSDAHAWRAAHDVDRLYATFPPDEFESARRFYPRWTGRRDKNGLPLYVYRLAALDAVLQKELYAVPPARRYQRIVALYETMTNFILRLCSFLPHRTAPTPVSSVTTIIDLAHVSFSTMWALRSHLHESSALATANYPETLHTIAVVNSPAFFPTVWGWIKNWFDEGTRRKIHILGHEPGPALRQLIDPEHLPKSYGGDLDWNFEDEPALDQDAALVLGGAMPKGPAYFDDGRVRLPEHTPS</sequence>
<dbReference type="Gene3D" id="1.10.8.20">
    <property type="entry name" value="N-terminal domain of phosphatidylinositol transfer protein sec14p"/>
    <property type="match status" value="1"/>
</dbReference>
<comment type="caution">
    <text evidence="2">The sequence shown here is derived from an EMBL/GenBank/DDBJ whole genome shotgun (WGS) entry which is preliminary data.</text>
</comment>
<dbReference type="PANTHER" id="PTHR45657">
    <property type="entry name" value="CRAL-TRIO DOMAIN-CONTAINING PROTEIN YKL091C-RELATED"/>
    <property type="match status" value="1"/>
</dbReference>
<dbReference type="PROSITE" id="PS50191">
    <property type="entry name" value="CRAL_TRIO"/>
    <property type="match status" value="1"/>
</dbReference>
<dbReference type="PANTHER" id="PTHR45657:SF3">
    <property type="entry name" value="TRANSPORTER, PUTATIVE (AFU_ORTHOLOGUE AFUA_5G09260)-RELATED"/>
    <property type="match status" value="1"/>
</dbReference>
<dbReference type="Pfam" id="PF00650">
    <property type="entry name" value="CRAL_TRIO"/>
    <property type="match status" value="1"/>
</dbReference>
<dbReference type="EMBL" id="BFAD01000007">
    <property type="protein sequence ID" value="GBE85273.1"/>
    <property type="molecule type" value="Genomic_DNA"/>
</dbReference>
<organism evidence="2 3">
    <name type="scientific">Sparassis crispa</name>
    <dbReference type="NCBI Taxonomy" id="139825"/>
    <lineage>
        <taxon>Eukaryota</taxon>
        <taxon>Fungi</taxon>
        <taxon>Dikarya</taxon>
        <taxon>Basidiomycota</taxon>
        <taxon>Agaricomycotina</taxon>
        <taxon>Agaricomycetes</taxon>
        <taxon>Polyporales</taxon>
        <taxon>Sparassidaceae</taxon>
        <taxon>Sparassis</taxon>
    </lineage>
</organism>
<dbReference type="RefSeq" id="XP_027616186.1">
    <property type="nucleotide sequence ID" value="XM_027760385.1"/>
</dbReference>
<dbReference type="STRING" id="139825.A0A401GSW1"/>
<dbReference type="Pfam" id="PF03765">
    <property type="entry name" value="CRAL_TRIO_N"/>
    <property type="match status" value="1"/>
</dbReference>
<dbReference type="GeneID" id="38782190"/>
<reference evidence="2 3" key="1">
    <citation type="journal article" date="2018" name="Sci. Rep.">
        <title>Genome sequence of the cauliflower mushroom Sparassis crispa (Hanabiratake) and its association with beneficial usage.</title>
        <authorList>
            <person name="Kiyama R."/>
            <person name="Furutani Y."/>
            <person name="Kawaguchi K."/>
            <person name="Nakanishi T."/>
        </authorList>
    </citation>
    <scope>NUCLEOTIDE SEQUENCE [LARGE SCALE GENOMIC DNA]</scope>
</reference>
<dbReference type="InterPro" id="IPR001251">
    <property type="entry name" value="CRAL-TRIO_dom"/>
</dbReference>
<keyword evidence="3" id="KW-1185">Reference proteome</keyword>
<evidence type="ECO:0000313" key="2">
    <source>
        <dbReference type="EMBL" id="GBE85273.1"/>
    </source>
</evidence>
<evidence type="ECO:0000313" key="3">
    <source>
        <dbReference type="Proteomes" id="UP000287166"/>
    </source>
</evidence>
<dbReference type="InterPro" id="IPR051026">
    <property type="entry name" value="PI/PC_transfer"/>
</dbReference>
<dbReference type="OrthoDB" id="30289at2759"/>
<feature type="domain" description="CRAL-TRIO" evidence="1">
    <location>
        <begin position="93"/>
        <end position="272"/>
    </location>
</feature>
<dbReference type="InterPro" id="IPR036273">
    <property type="entry name" value="CRAL/TRIO_N_dom_sf"/>
</dbReference>
<proteinExistence type="predicted"/>
<dbReference type="SUPFAM" id="SSF46938">
    <property type="entry name" value="CRAL/TRIO N-terminal domain"/>
    <property type="match status" value="1"/>
</dbReference>
<dbReference type="AlphaFoldDB" id="A0A401GSW1"/>
<accession>A0A401GSW1</accession>
<dbReference type="InterPro" id="IPR011074">
    <property type="entry name" value="CRAL/TRIO_N_dom"/>
</dbReference>
<dbReference type="SMART" id="SM01100">
    <property type="entry name" value="CRAL_TRIO_N"/>
    <property type="match status" value="1"/>
</dbReference>
<dbReference type="InterPro" id="IPR036865">
    <property type="entry name" value="CRAL-TRIO_dom_sf"/>
</dbReference>
<name>A0A401GSW1_9APHY</name>
<protein>
    <submittedName>
        <fullName evidence="2">Sec14 cytosolic factor</fullName>
    </submittedName>
</protein>
<dbReference type="Proteomes" id="UP000287166">
    <property type="component" value="Unassembled WGS sequence"/>
</dbReference>
<dbReference type="InParanoid" id="A0A401GSW1"/>
<dbReference type="CDD" id="cd00170">
    <property type="entry name" value="SEC14"/>
    <property type="match status" value="1"/>
</dbReference>
<gene>
    <name evidence="2" type="ORF">SCP_0704600</name>
</gene>
<dbReference type="SUPFAM" id="SSF52087">
    <property type="entry name" value="CRAL/TRIO domain"/>
    <property type="match status" value="1"/>
</dbReference>
<evidence type="ECO:0000259" key="1">
    <source>
        <dbReference type="PROSITE" id="PS50191"/>
    </source>
</evidence>